<proteinExistence type="predicted"/>
<dbReference type="Proteomes" id="UP001595947">
    <property type="component" value="Unassembled WGS sequence"/>
</dbReference>
<dbReference type="InterPro" id="IPR035992">
    <property type="entry name" value="Ricin_B-like_lectins"/>
</dbReference>
<comment type="caution">
    <text evidence="4">The sequence shown here is derived from an EMBL/GenBank/DDBJ whole genome shotgun (WGS) entry which is preliminary data.</text>
</comment>
<gene>
    <name evidence="4" type="ORF">ACFPBZ_10845</name>
</gene>
<dbReference type="Pfam" id="PF14099">
    <property type="entry name" value="Polysacc_lyase"/>
    <property type="match status" value="1"/>
</dbReference>
<evidence type="ECO:0000256" key="1">
    <source>
        <dbReference type="SAM" id="MobiDB-lite"/>
    </source>
</evidence>
<feature type="compositionally biased region" description="Low complexity" evidence="1">
    <location>
        <begin position="165"/>
        <end position="197"/>
    </location>
</feature>
<keyword evidence="2" id="KW-0732">Signal</keyword>
<dbReference type="InterPro" id="IPR025975">
    <property type="entry name" value="Polysacc_lyase"/>
</dbReference>
<feature type="region of interest" description="Disordered" evidence="1">
    <location>
        <begin position="151"/>
        <end position="205"/>
    </location>
</feature>
<evidence type="ECO:0000313" key="5">
    <source>
        <dbReference type="Proteomes" id="UP001595947"/>
    </source>
</evidence>
<dbReference type="Pfam" id="PF00652">
    <property type="entry name" value="Ricin_B_lectin"/>
    <property type="match status" value="1"/>
</dbReference>
<protein>
    <submittedName>
        <fullName evidence="4">Heparin lyase I family protein</fullName>
    </submittedName>
</protein>
<dbReference type="GO" id="GO:0016829">
    <property type="term" value="F:lyase activity"/>
    <property type="evidence" value="ECO:0007669"/>
    <property type="project" value="UniProtKB-KW"/>
</dbReference>
<accession>A0ABV9YMV9</accession>
<name>A0ABV9YMV9_9PSEU</name>
<evidence type="ECO:0000259" key="3">
    <source>
        <dbReference type="SMART" id="SM00458"/>
    </source>
</evidence>
<feature type="chain" id="PRO_5046360099" evidence="2">
    <location>
        <begin position="23"/>
        <end position="428"/>
    </location>
</feature>
<dbReference type="PROSITE" id="PS50231">
    <property type="entry name" value="RICIN_B_LECTIN"/>
    <property type="match status" value="1"/>
</dbReference>
<organism evidence="4 5">
    <name type="scientific">Actinomycetospora atypica</name>
    <dbReference type="NCBI Taxonomy" id="1290095"/>
    <lineage>
        <taxon>Bacteria</taxon>
        <taxon>Bacillati</taxon>
        <taxon>Actinomycetota</taxon>
        <taxon>Actinomycetes</taxon>
        <taxon>Pseudonocardiales</taxon>
        <taxon>Pseudonocardiaceae</taxon>
        <taxon>Actinomycetospora</taxon>
    </lineage>
</organism>
<dbReference type="SMART" id="SM00458">
    <property type="entry name" value="RICIN"/>
    <property type="match status" value="1"/>
</dbReference>
<dbReference type="Gene3D" id="2.80.10.50">
    <property type="match status" value="1"/>
</dbReference>
<dbReference type="RefSeq" id="WP_378036055.1">
    <property type="nucleotide sequence ID" value="NZ_JBHSIV010000009.1"/>
</dbReference>
<keyword evidence="5" id="KW-1185">Reference proteome</keyword>
<sequence length="428" mass="44462">MGALALLFGVLGAGLSAGSAEAAVVTGRVTNTAGGCLENANNVAAANNPLWLNNCGTAAGQQWSRYADGTLRVQGLCADTAGGATASGTRVVLAACTTSTSQKWNFYVAGYVQNQKSSLCLAPLNNRIVAKGVMTIVACANVAAHKWGVPALSTPPTTTTPPVPTTTTTPPTTTTKPPTTTTVPPTTTTKPPTTTTPSLPGQTTQVWDSNFTSSGFGRFDDTPWNNVGASAPVLVSSPVTAGAKAARFTMPGGGTRTEIVPTTASFTEGQDRYFRFSFYLPTNFPTQVTSWQLLTQWKNDGTGSPPLELTVGNGNLNLSGGYGHPAGPRTFSKAFAPATTGQRVDLVIHVLFSRDPNKGVVDIWRNGTQVLAGYKPAGGTLYPTSASGTATTSSYWKMGLYRDSAITQAAQYTIESAKIGNTYAQVAN</sequence>
<feature type="signal peptide" evidence="2">
    <location>
        <begin position="1"/>
        <end position="22"/>
    </location>
</feature>
<dbReference type="SUPFAM" id="SSF50370">
    <property type="entry name" value="Ricin B-like lectins"/>
    <property type="match status" value="1"/>
</dbReference>
<keyword evidence="4" id="KW-0456">Lyase</keyword>
<evidence type="ECO:0000313" key="4">
    <source>
        <dbReference type="EMBL" id="MFC5062703.1"/>
    </source>
</evidence>
<reference evidence="5" key="1">
    <citation type="journal article" date="2019" name="Int. J. Syst. Evol. Microbiol.">
        <title>The Global Catalogue of Microorganisms (GCM) 10K type strain sequencing project: providing services to taxonomists for standard genome sequencing and annotation.</title>
        <authorList>
            <consortium name="The Broad Institute Genomics Platform"/>
            <consortium name="The Broad Institute Genome Sequencing Center for Infectious Disease"/>
            <person name="Wu L."/>
            <person name="Ma J."/>
        </authorList>
    </citation>
    <scope>NUCLEOTIDE SEQUENCE [LARGE SCALE GENOMIC DNA]</scope>
    <source>
        <strain evidence="5">CGMCC 4.7093</strain>
    </source>
</reference>
<evidence type="ECO:0000256" key="2">
    <source>
        <dbReference type="SAM" id="SignalP"/>
    </source>
</evidence>
<dbReference type="Gene3D" id="2.60.120.200">
    <property type="match status" value="1"/>
</dbReference>
<feature type="domain" description="Ricin B lectin" evidence="3">
    <location>
        <begin position="21"/>
        <end position="150"/>
    </location>
</feature>
<dbReference type="InterPro" id="IPR000772">
    <property type="entry name" value="Ricin_B_lectin"/>
</dbReference>
<dbReference type="EMBL" id="JBHSIV010000009">
    <property type="protein sequence ID" value="MFC5062703.1"/>
    <property type="molecule type" value="Genomic_DNA"/>
</dbReference>